<evidence type="ECO:0000313" key="1">
    <source>
        <dbReference type="EMBL" id="KAB8188894.1"/>
    </source>
</evidence>
<name>A0A508ATS3_9GAMM</name>
<protein>
    <submittedName>
        <fullName evidence="1">Uncharacterized protein</fullName>
    </submittedName>
</protein>
<reference evidence="1 2" key="1">
    <citation type="submission" date="2019-10" db="EMBL/GenBank/DDBJ databases">
        <title>Lysobacter alkalisoli sp. nov., isolated from saline-alkaline soil.</title>
        <authorList>
            <person name="Sun J.-Q."/>
        </authorList>
    </citation>
    <scope>NUCLEOTIDE SEQUENCE [LARGE SCALE GENOMIC DNA]</scope>
    <source>
        <strain evidence="1 2">KCTC 42381</strain>
    </source>
</reference>
<gene>
    <name evidence="1" type="ORF">FKV24_009675</name>
</gene>
<dbReference type="AlphaFoldDB" id="A0A508ATS3"/>
<comment type="caution">
    <text evidence="1">The sequence shown here is derived from an EMBL/GenBank/DDBJ whole genome shotgun (WGS) entry which is preliminary data.</text>
</comment>
<sequence length="207" mass="22950">MRSRRSSQESLARIALMAFVAALHLYASWWLLFRFQIQPPPLAVDRDEEAVLQVHFIARSSEPREPAPPVAASPVTARRSAEAVASPEPSATRGISAVFLAASTEPATPRRPLDLSVPERREPIGFDRPDPLASRASLDPRRTRFADDWATDGDAVEKLKEDSRVARTLLGLFGGRDTCTEQAIRERRDDCVGADYRPGLHEVLQGR</sequence>
<proteinExistence type="predicted"/>
<evidence type="ECO:0000313" key="2">
    <source>
        <dbReference type="Proteomes" id="UP000320431"/>
    </source>
</evidence>
<organism evidence="1 2">
    <name type="scientific">Marilutibacter maris</name>
    <dbReference type="NCBI Taxonomy" id="1605891"/>
    <lineage>
        <taxon>Bacteria</taxon>
        <taxon>Pseudomonadati</taxon>
        <taxon>Pseudomonadota</taxon>
        <taxon>Gammaproteobacteria</taxon>
        <taxon>Lysobacterales</taxon>
        <taxon>Lysobacteraceae</taxon>
        <taxon>Marilutibacter</taxon>
    </lineage>
</organism>
<dbReference type="RefSeq" id="WP_141482229.1">
    <property type="nucleotide sequence ID" value="NZ_VICD02000160.1"/>
</dbReference>
<accession>A0A508ATS3</accession>
<dbReference type="Proteomes" id="UP000320431">
    <property type="component" value="Unassembled WGS sequence"/>
</dbReference>
<dbReference type="EMBL" id="VICD02000160">
    <property type="protein sequence ID" value="KAB8188894.1"/>
    <property type="molecule type" value="Genomic_DNA"/>
</dbReference>